<evidence type="ECO:0000313" key="2">
    <source>
        <dbReference type="Proteomes" id="UP000297245"/>
    </source>
</evidence>
<dbReference type="Proteomes" id="UP000297245">
    <property type="component" value="Unassembled WGS sequence"/>
</dbReference>
<name>A0A4S8KZA4_DENBC</name>
<protein>
    <submittedName>
        <fullName evidence="1">Uncharacterized protein</fullName>
    </submittedName>
</protein>
<organism evidence="1 2">
    <name type="scientific">Dendrothele bispora (strain CBS 962.96)</name>
    <dbReference type="NCBI Taxonomy" id="1314807"/>
    <lineage>
        <taxon>Eukaryota</taxon>
        <taxon>Fungi</taxon>
        <taxon>Dikarya</taxon>
        <taxon>Basidiomycota</taxon>
        <taxon>Agaricomycotina</taxon>
        <taxon>Agaricomycetes</taxon>
        <taxon>Agaricomycetidae</taxon>
        <taxon>Agaricales</taxon>
        <taxon>Agaricales incertae sedis</taxon>
        <taxon>Dendrothele</taxon>
    </lineage>
</organism>
<evidence type="ECO:0000313" key="1">
    <source>
        <dbReference type="EMBL" id="THU81263.1"/>
    </source>
</evidence>
<proteinExistence type="predicted"/>
<accession>A0A4S8KZA4</accession>
<dbReference type="EMBL" id="ML179825">
    <property type="protein sequence ID" value="THU81263.1"/>
    <property type="molecule type" value="Genomic_DNA"/>
</dbReference>
<sequence>MYSAGWMAIPVLKQDSKYNGRHCSGMQVPLHLAWAVTAHKSQGLTMSKVQIGSGEKEFCVDLTFEGQEHEHENEDLNVETSFDVLEKEIHAEDDLFKDVEMDLDLAEADILDRRLYDFKELESVDKGVEPKGFEDEIEGSTESTWSVQGIMHTSDL</sequence>
<keyword evidence="2" id="KW-1185">Reference proteome</keyword>
<gene>
    <name evidence="1" type="ORF">K435DRAFT_873540</name>
</gene>
<reference evidence="1 2" key="1">
    <citation type="journal article" date="2019" name="Nat. Ecol. Evol.">
        <title>Megaphylogeny resolves global patterns of mushroom evolution.</title>
        <authorList>
            <person name="Varga T."/>
            <person name="Krizsan K."/>
            <person name="Foldi C."/>
            <person name="Dima B."/>
            <person name="Sanchez-Garcia M."/>
            <person name="Sanchez-Ramirez S."/>
            <person name="Szollosi G.J."/>
            <person name="Szarkandi J.G."/>
            <person name="Papp V."/>
            <person name="Albert L."/>
            <person name="Andreopoulos W."/>
            <person name="Angelini C."/>
            <person name="Antonin V."/>
            <person name="Barry K.W."/>
            <person name="Bougher N.L."/>
            <person name="Buchanan P."/>
            <person name="Buyck B."/>
            <person name="Bense V."/>
            <person name="Catcheside P."/>
            <person name="Chovatia M."/>
            <person name="Cooper J."/>
            <person name="Damon W."/>
            <person name="Desjardin D."/>
            <person name="Finy P."/>
            <person name="Geml J."/>
            <person name="Haridas S."/>
            <person name="Hughes K."/>
            <person name="Justo A."/>
            <person name="Karasinski D."/>
            <person name="Kautmanova I."/>
            <person name="Kiss B."/>
            <person name="Kocsube S."/>
            <person name="Kotiranta H."/>
            <person name="LaButti K.M."/>
            <person name="Lechner B.E."/>
            <person name="Liimatainen K."/>
            <person name="Lipzen A."/>
            <person name="Lukacs Z."/>
            <person name="Mihaltcheva S."/>
            <person name="Morgado L.N."/>
            <person name="Niskanen T."/>
            <person name="Noordeloos M.E."/>
            <person name="Ohm R.A."/>
            <person name="Ortiz-Santana B."/>
            <person name="Ovrebo C."/>
            <person name="Racz N."/>
            <person name="Riley R."/>
            <person name="Savchenko A."/>
            <person name="Shiryaev A."/>
            <person name="Soop K."/>
            <person name="Spirin V."/>
            <person name="Szebenyi C."/>
            <person name="Tomsovsky M."/>
            <person name="Tulloss R.E."/>
            <person name="Uehling J."/>
            <person name="Grigoriev I.V."/>
            <person name="Vagvolgyi C."/>
            <person name="Papp T."/>
            <person name="Martin F.M."/>
            <person name="Miettinen O."/>
            <person name="Hibbett D.S."/>
            <person name="Nagy L.G."/>
        </authorList>
    </citation>
    <scope>NUCLEOTIDE SEQUENCE [LARGE SCALE GENOMIC DNA]</scope>
    <source>
        <strain evidence="1 2">CBS 962.96</strain>
    </source>
</reference>
<dbReference type="AlphaFoldDB" id="A0A4S8KZA4"/>
<dbReference type="OrthoDB" id="3226942at2759"/>